<evidence type="ECO:0000313" key="2">
    <source>
        <dbReference type="WBParaSite" id="RSKR_0000202400.1"/>
    </source>
</evidence>
<accession>A0AC35TLL5</accession>
<sequence length="171" mass="19611">MQQVSDDVKKHISLKNVSLSVVKLVSAPSDYNKHEVVAYPDNQAILDQNTLSNKKEDNARTLDLASESSSKAPYVEMETIDRKIRYLEEQMTDLKRQRIRGLSSASFMGYRLDPEAGKKSFEDFLCILVGCHQERVIETPTQFRTTHVETYTRPQNPPPPYVAQEEETKVY</sequence>
<organism evidence="1 2">
    <name type="scientific">Rhabditophanes sp. KR3021</name>
    <dbReference type="NCBI Taxonomy" id="114890"/>
    <lineage>
        <taxon>Eukaryota</taxon>
        <taxon>Metazoa</taxon>
        <taxon>Ecdysozoa</taxon>
        <taxon>Nematoda</taxon>
        <taxon>Chromadorea</taxon>
        <taxon>Rhabditida</taxon>
        <taxon>Tylenchina</taxon>
        <taxon>Panagrolaimomorpha</taxon>
        <taxon>Strongyloidoidea</taxon>
        <taxon>Alloionematidae</taxon>
        <taxon>Rhabditophanes</taxon>
    </lineage>
</organism>
<reference evidence="2" key="1">
    <citation type="submission" date="2016-11" db="UniProtKB">
        <authorList>
            <consortium name="WormBaseParasite"/>
        </authorList>
    </citation>
    <scope>IDENTIFICATION</scope>
    <source>
        <strain evidence="2">KR3021</strain>
    </source>
</reference>
<name>A0AC35TLL5_9BILA</name>
<dbReference type="WBParaSite" id="RSKR_0000202400.1">
    <property type="protein sequence ID" value="RSKR_0000202400.1"/>
    <property type="gene ID" value="RSKR_0000202400"/>
</dbReference>
<proteinExistence type="predicted"/>
<evidence type="ECO:0000313" key="1">
    <source>
        <dbReference type="Proteomes" id="UP000095286"/>
    </source>
</evidence>
<protein>
    <submittedName>
        <fullName evidence="2">EB1 C-terminal domain-containing protein</fullName>
    </submittedName>
</protein>
<dbReference type="Proteomes" id="UP000095286">
    <property type="component" value="Unplaced"/>
</dbReference>